<gene>
    <name evidence="1" type="ORF">C2845_PM16G03720</name>
</gene>
<reference evidence="2" key="1">
    <citation type="journal article" date="2019" name="Nat. Commun.">
        <title>The genome of broomcorn millet.</title>
        <authorList>
            <person name="Zou C."/>
            <person name="Miki D."/>
            <person name="Li D."/>
            <person name="Tang Q."/>
            <person name="Xiao L."/>
            <person name="Rajput S."/>
            <person name="Deng P."/>
            <person name="Jia W."/>
            <person name="Huang R."/>
            <person name="Zhang M."/>
            <person name="Sun Y."/>
            <person name="Hu J."/>
            <person name="Fu X."/>
            <person name="Schnable P.S."/>
            <person name="Li F."/>
            <person name="Zhang H."/>
            <person name="Feng B."/>
            <person name="Zhu X."/>
            <person name="Liu R."/>
            <person name="Schnable J.C."/>
            <person name="Zhu J.-K."/>
            <person name="Zhang H."/>
        </authorList>
    </citation>
    <scope>NUCLEOTIDE SEQUENCE [LARGE SCALE GENOMIC DNA]</scope>
</reference>
<accession>A0A3L6PUR1</accession>
<protein>
    <submittedName>
        <fullName evidence="1">Uncharacterized protein</fullName>
    </submittedName>
</protein>
<keyword evidence="2" id="KW-1185">Reference proteome</keyword>
<evidence type="ECO:0000313" key="2">
    <source>
        <dbReference type="Proteomes" id="UP000275267"/>
    </source>
</evidence>
<organism evidence="1 2">
    <name type="scientific">Panicum miliaceum</name>
    <name type="common">Proso millet</name>
    <name type="synonym">Broomcorn millet</name>
    <dbReference type="NCBI Taxonomy" id="4540"/>
    <lineage>
        <taxon>Eukaryota</taxon>
        <taxon>Viridiplantae</taxon>
        <taxon>Streptophyta</taxon>
        <taxon>Embryophyta</taxon>
        <taxon>Tracheophyta</taxon>
        <taxon>Spermatophyta</taxon>
        <taxon>Magnoliopsida</taxon>
        <taxon>Liliopsida</taxon>
        <taxon>Poales</taxon>
        <taxon>Poaceae</taxon>
        <taxon>PACMAD clade</taxon>
        <taxon>Panicoideae</taxon>
        <taxon>Panicodae</taxon>
        <taxon>Paniceae</taxon>
        <taxon>Panicinae</taxon>
        <taxon>Panicum</taxon>
        <taxon>Panicum sect. Panicum</taxon>
    </lineage>
</organism>
<dbReference type="EMBL" id="PQIB02000015">
    <property type="protein sequence ID" value="RLM64396.1"/>
    <property type="molecule type" value="Genomic_DNA"/>
</dbReference>
<comment type="caution">
    <text evidence="1">The sequence shown here is derived from an EMBL/GenBank/DDBJ whole genome shotgun (WGS) entry which is preliminary data.</text>
</comment>
<proteinExistence type="predicted"/>
<sequence length="87" mass="10062">MSNWRPSIMEEAQLEDFVAKGLLPPRVVVHLRAPPTQHEEPRALSAKADPVLVPVGAFDLQKRARRLGDYPAYSPADSNWWWHEEWF</sequence>
<dbReference type="Proteomes" id="UP000275267">
    <property type="component" value="Unassembled WGS sequence"/>
</dbReference>
<name>A0A3L6PUR1_PANMI</name>
<evidence type="ECO:0000313" key="1">
    <source>
        <dbReference type="EMBL" id="RLM64396.1"/>
    </source>
</evidence>
<dbReference type="AlphaFoldDB" id="A0A3L6PUR1"/>